<reference evidence="2" key="2">
    <citation type="submission" date="2022-06" db="UniProtKB">
        <authorList>
            <consortium name="EnsemblMetazoa"/>
        </authorList>
    </citation>
    <scope>IDENTIFICATION</scope>
    <source>
        <strain evidence="2">PS312</strain>
    </source>
</reference>
<dbReference type="Gene3D" id="2.40.10.10">
    <property type="entry name" value="Trypsin-like serine proteases"/>
    <property type="match status" value="1"/>
</dbReference>
<name>A0A2A6C775_PRIPA</name>
<dbReference type="InterPro" id="IPR001254">
    <property type="entry name" value="Trypsin_dom"/>
</dbReference>
<dbReference type="Pfam" id="PF00089">
    <property type="entry name" value="Trypsin"/>
    <property type="match status" value="1"/>
</dbReference>
<dbReference type="PROSITE" id="PS50240">
    <property type="entry name" value="TRYPSIN_DOM"/>
    <property type="match status" value="1"/>
</dbReference>
<keyword evidence="1" id="KW-1015">Disulfide bond</keyword>
<dbReference type="AlphaFoldDB" id="A0A2A6C775"/>
<dbReference type="PANTHER" id="PTHR24250:SF27">
    <property type="entry name" value="ELASTASE 2 LIKE"/>
    <property type="match status" value="1"/>
</dbReference>
<sequence length="317" mass="34177">MRSSIPLLLALVTVAVAQENSTPDAPIALPSATPDAPVVLPSSTRAAPVLPTCGQVQVHFEEEVRRASRLSAPVQTGKFLVGGTQADYGAWPWTVSICVQDWFGTCVYQAAGAIIDNNWVVTTHSAISLDVVPTTLRVRAGTINHGANGQFVKVREVHRPTDGSDIALIRLDAPVIFGPFTQPICLPTYDDDVVQAGVPAWFTSWGYTSPTFATVETYLQQGELWISSNSVCDDFTTHTKNETQLCAGGFVGKGGLATCKYDMGGPLMEKRGDTWYLFGLSSTNNYVGSNCKSATVFTRVKAFCDWFHKTTGISCID</sequence>
<proteinExistence type="predicted"/>
<evidence type="ECO:0000313" key="3">
    <source>
        <dbReference type="Proteomes" id="UP000005239"/>
    </source>
</evidence>
<dbReference type="InterPro" id="IPR009003">
    <property type="entry name" value="Peptidase_S1_PA"/>
</dbReference>
<accession>A0A8R1YPR5</accession>
<dbReference type="PANTHER" id="PTHR24250">
    <property type="entry name" value="CHYMOTRYPSIN-RELATED"/>
    <property type="match status" value="1"/>
</dbReference>
<dbReference type="InterPro" id="IPR043504">
    <property type="entry name" value="Peptidase_S1_PA_chymotrypsin"/>
</dbReference>
<evidence type="ECO:0000256" key="1">
    <source>
        <dbReference type="ARBA" id="ARBA00023157"/>
    </source>
</evidence>
<dbReference type="GO" id="GO:0006508">
    <property type="term" value="P:proteolysis"/>
    <property type="evidence" value="ECO:0007669"/>
    <property type="project" value="InterPro"/>
</dbReference>
<dbReference type="SMART" id="SM00020">
    <property type="entry name" value="Tryp_SPc"/>
    <property type="match status" value="1"/>
</dbReference>
<protein>
    <submittedName>
        <fullName evidence="2">Trypsin</fullName>
    </submittedName>
</protein>
<dbReference type="CDD" id="cd00190">
    <property type="entry name" value="Tryp_SPc"/>
    <property type="match status" value="1"/>
</dbReference>
<dbReference type="SUPFAM" id="SSF50494">
    <property type="entry name" value="Trypsin-like serine proteases"/>
    <property type="match status" value="1"/>
</dbReference>
<gene>
    <name evidence="2" type="primary">WBGene00273427</name>
</gene>
<dbReference type="PRINTS" id="PR00722">
    <property type="entry name" value="CHYMOTRYPSIN"/>
</dbReference>
<accession>A0A2A6C775</accession>
<dbReference type="EnsemblMetazoa" id="PPA35058.1">
    <property type="protein sequence ID" value="PPA35058.1"/>
    <property type="gene ID" value="WBGene00273427"/>
</dbReference>
<dbReference type="Proteomes" id="UP000005239">
    <property type="component" value="Unassembled WGS sequence"/>
</dbReference>
<evidence type="ECO:0000313" key="2">
    <source>
        <dbReference type="EnsemblMetazoa" id="PPA35058.1"/>
    </source>
</evidence>
<keyword evidence="3" id="KW-1185">Reference proteome</keyword>
<dbReference type="InterPro" id="IPR001314">
    <property type="entry name" value="Peptidase_S1A"/>
</dbReference>
<reference evidence="3" key="1">
    <citation type="journal article" date="2008" name="Nat. Genet.">
        <title>The Pristionchus pacificus genome provides a unique perspective on nematode lifestyle and parasitism.</title>
        <authorList>
            <person name="Dieterich C."/>
            <person name="Clifton S.W."/>
            <person name="Schuster L.N."/>
            <person name="Chinwalla A."/>
            <person name="Delehaunty K."/>
            <person name="Dinkelacker I."/>
            <person name="Fulton L."/>
            <person name="Fulton R."/>
            <person name="Godfrey J."/>
            <person name="Minx P."/>
            <person name="Mitreva M."/>
            <person name="Roeseler W."/>
            <person name="Tian H."/>
            <person name="Witte H."/>
            <person name="Yang S.P."/>
            <person name="Wilson R.K."/>
            <person name="Sommer R.J."/>
        </authorList>
    </citation>
    <scope>NUCLEOTIDE SEQUENCE [LARGE SCALE GENOMIC DNA]</scope>
    <source>
        <strain evidence="3">PS312</strain>
    </source>
</reference>
<dbReference type="GO" id="GO:0004252">
    <property type="term" value="F:serine-type endopeptidase activity"/>
    <property type="evidence" value="ECO:0007669"/>
    <property type="project" value="InterPro"/>
</dbReference>
<organism evidence="2 3">
    <name type="scientific">Pristionchus pacificus</name>
    <name type="common">Parasitic nematode worm</name>
    <dbReference type="NCBI Taxonomy" id="54126"/>
    <lineage>
        <taxon>Eukaryota</taxon>
        <taxon>Metazoa</taxon>
        <taxon>Ecdysozoa</taxon>
        <taxon>Nematoda</taxon>
        <taxon>Chromadorea</taxon>
        <taxon>Rhabditida</taxon>
        <taxon>Rhabditina</taxon>
        <taxon>Diplogasteromorpha</taxon>
        <taxon>Diplogasteroidea</taxon>
        <taxon>Neodiplogasteridae</taxon>
        <taxon>Pristionchus</taxon>
    </lineage>
</organism>
<dbReference type="OrthoDB" id="5877580at2759"/>